<evidence type="ECO:0000256" key="2">
    <source>
        <dbReference type="ARBA" id="ARBA00023136"/>
    </source>
</evidence>
<evidence type="ECO:0000313" key="5">
    <source>
        <dbReference type="EMBL" id="KAK8387799.1"/>
    </source>
</evidence>
<evidence type="ECO:0000259" key="4">
    <source>
        <dbReference type="PROSITE" id="PS50835"/>
    </source>
</evidence>
<dbReference type="SUPFAM" id="SSF48726">
    <property type="entry name" value="Immunoglobulin"/>
    <property type="match status" value="4"/>
</dbReference>
<dbReference type="GO" id="GO:0016020">
    <property type="term" value="C:membrane"/>
    <property type="evidence" value="ECO:0007669"/>
    <property type="project" value="UniProtKB-SubCell"/>
</dbReference>
<dbReference type="PANTHER" id="PTHR23278">
    <property type="entry name" value="SIDESTEP PROTEIN"/>
    <property type="match status" value="1"/>
</dbReference>
<dbReference type="InterPro" id="IPR036179">
    <property type="entry name" value="Ig-like_dom_sf"/>
</dbReference>
<reference evidence="5 6" key="1">
    <citation type="submission" date="2023-03" db="EMBL/GenBank/DDBJ databases">
        <title>High-quality genome of Scylla paramamosain provides insights in environmental adaptation.</title>
        <authorList>
            <person name="Zhang L."/>
        </authorList>
    </citation>
    <scope>NUCLEOTIDE SEQUENCE [LARGE SCALE GENOMIC DNA]</scope>
    <source>
        <strain evidence="5">LZ_2023a</strain>
        <tissue evidence="5">Muscle</tissue>
    </source>
</reference>
<gene>
    <name evidence="5" type="ORF">O3P69_020013</name>
</gene>
<dbReference type="Pfam" id="PF13927">
    <property type="entry name" value="Ig_3"/>
    <property type="match status" value="2"/>
</dbReference>
<dbReference type="InterPro" id="IPR003598">
    <property type="entry name" value="Ig_sub2"/>
</dbReference>
<dbReference type="PANTHER" id="PTHR23278:SF19">
    <property type="entry name" value="OBSCURIN"/>
    <property type="match status" value="1"/>
</dbReference>
<comment type="caution">
    <text evidence="5">The sequence shown here is derived from an EMBL/GenBank/DDBJ whole genome shotgun (WGS) entry which is preliminary data.</text>
</comment>
<keyword evidence="2" id="KW-0472">Membrane</keyword>
<dbReference type="InterPro" id="IPR013162">
    <property type="entry name" value="CD80_C2-set"/>
</dbReference>
<feature type="domain" description="Ig-like" evidence="4">
    <location>
        <begin position="18"/>
        <end position="94"/>
    </location>
</feature>
<name>A0AAW0TJB5_SCYPA</name>
<dbReference type="Pfam" id="PF08205">
    <property type="entry name" value="C2-set_2"/>
    <property type="match status" value="2"/>
</dbReference>
<proteinExistence type="predicted"/>
<dbReference type="InterPro" id="IPR007110">
    <property type="entry name" value="Ig-like_dom"/>
</dbReference>
<comment type="subcellular location">
    <subcellularLocation>
        <location evidence="1">Membrane</location>
        <topology evidence="1">Single-pass membrane protein</topology>
    </subcellularLocation>
</comment>
<protein>
    <recommendedName>
        <fullName evidence="4">Ig-like domain-containing protein</fullName>
    </recommendedName>
</protein>
<keyword evidence="3" id="KW-1015">Disulfide bond</keyword>
<dbReference type="EMBL" id="JARAKH010000029">
    <property type="protein sequence ID" value="KAK8387799.1"/>
    <property type="molecule type" value="Genomic_DNA"/>
</dbReference>
<dbReference type="Proteomes" id="UP001487740">
    <property type="component" value="Unassembled WGS sequence"/>
</dbReference>
<dbReference type="CDD" id="cd00096">
    <property type="entry name" value="Ig"/>
    <property type="match status" value="1"/>
</dbReference>
<feature type="domain" description="Ig-like" evidence="4">
    <location>
        <begin position="213"/>
        <end position="305"/>
    </location>
</feature>
<keyword evidence="6" id="KW-1185">Reference proteome</keyword>
<dbReference type="Gene3D" id="2.60.40.10">
    <property type="entry name" value="Immunoglobulins"/>
    <property type="match status" value="4"/>
</dbReference>
<evidence type="ECO:0000256" key="1">
    <source>
        <dbReference type="ARBA" id="ARBA00004167"/>
    </source>
</evidence>
<sequence>MILWGGRGVVDVVGPLGEGERAELTCRSKGGRPPPTLTWTRRGQRLPLLAYNTSSSLDPEKFWVEARVAIVGSRDLLGSTLSCHAHMPSLAQVHTTLPQMQTASVIVNVTLPPVTVRILGPGAAASAGTELRLTCRAAGSHPPAQLTWWSGHKRLSQVSYAVEAGGNVTSATLTLLVDREHNGATLTCTAANPALPGERNLSDSIRLSVYYAPVVDLSMGRPLDPGSLKEGDDVYFECSIIANPPYKRVIWYHNGAVVGHNVSSGVVVSRQSLILRHLNREHSGSYTCGATNHEGHNTSNAVILSVKHAPVCAGTGRERTQGAPRGSTASIKCTVEAEPAENIRWSWIRKRADGTEEEVPDEDVRVDGLSSSVLVTPHTPEDYGRFLCVASNDVGEQREACVVTLVPAGPPDAPTNCSVSPADPSTVHAHPTTAALTITCLEGI</sequence>
<dbReference type="InterPro" id="IPR013783">
    <property type="entry name" value="Ig-like_fold"/>
</dbReference>
<evidence type="ECO:0000313" key="6">
    <source>
        <dbReference type="Proteomes" id="UP001487740"/>
    </source>
</evidence>
<feature type="domain" description="Ig-like" evidence="4">
    <location>
        <begin position="310"/>
        <end position="404"/>
    </location>
</feature>
<accession>A0AAW0TJB5</accession>
<dbReference type="AlphaFoldDB" id="A0AAW0TJB5"/>
<evidence type="ECO:0000256" key="3">
    <source>
        <dbReference type="ARBA" id="ARBA00023157"/>
    </source>
</evidence>
<dbReference type="InterPro" id="IPR003599">
    <property type="entry name" value="Ig_sub"/>
</dbReference>
<dbReference type="SMART" id="SM00409">
    <property type="entry name" value="IG"/>
    <property type="match status" value="3"/>
</dbReference>
<dbReference type="SMART" id="SM00408">
    <property type="entry name" value="IGc2"/>
    <property type="match status" value="4"/>
</dbReference>
<organism evidence="5 6">
    <name type="scientific">Scylla paramamosain</name>
    <name type="common">Mud crab</name>
    <dbReference type="NCBI Taxonomy" id="85552"/>
    <lineage>
        <taxon>Eukaryota</taxon>
        <taxon>Metazoa</taxon>
        <taxon>Ecdysozoa</taxon>
        <taxon>Arthropoda</taxon>
        <taxon>Crustacea</taxon>
        <taxon>Multicrustacea</taxon>
        <taxon>Malacostraca</taxon>
        <taxon>Eumalacostraca</taxon>
        <taxon>Eucarida</taxon>
        <taxon>Decapoda</taxon>
        <taxon>Pleocyemata</taxon>
        <taxon>Brachyura</taxon>
        <taxon>Eubrachyura</taxon>
        <taxon>Portunoidea</taxon>
        <taxon>Portunidae</taxon>
        <taxon>Portuninae</taxon>
        <taxon>Scylla</taxon>
    </lineage>
</organism>
<feature type="domain" description="Ig-like" evidence="4">
    <location>
        <begin position="112"/>
        <end position="208"/>
    </location>
</feature>
<dbReference type="PROSITE" id="PS50835">
    <property type="entry name" value="IG_LIKE"/>
    <property type="match status" value="4"/>
</dbReference>